<dbReference type="RefSeq" id="WP_248670263.1">
    <property type="nucleotide sequence ID" value="NZ_JALPRX010000222.1"/>
</dbReference>
<accession>A0A9X1YLN0</accession>
<proteinExistence type="predicted"/>
<gene>
    <name evidence="1" type="ORF">M0638_28120</name>
</gene>
<dbReference type="AlphaFoldDB" id="A0A9X1YLN0"/>
<evidence type="ECO:0000313" key="1">
    <source>
        <dbReference type="EMBL" id="MCK8788221.1"/>
    </source>
</evidence>
<dbReference type="EMBL" id="JALPRX010000222">
    <property type="protein sequence ID" value="MCK8788221.1"/>
    <property type="molecule type" value="Genomic_DNA"/>
</dbReference>
<keyword evidence="2" id="KW-1185">Reference proteome</keyword>
<reference evidence="1" key="1">
    <citation type="submission" date="2022-04" db="EMBL/GenBank/DDBJ databases">
        <title>Roseomonas acroporae sp. nov., isolated from coral Acropora digitifera.</title>
        <authorList>
            <person name="Sun H."/>
        </authorList>
    </citation>
    <scope>NUCLEOTIDE SEQUENCE</scope>
    <source>
        <strain evidence="1">NAR14</strain>
    </source>
</reference>
<comment type="caution">
    <text evidence="1">The sequence shown here is derived from an EMBL/GenBank/DDBJ whole genome shotgun (WGS) entry which is preliminary data.</text>
</comment>
<protein>
    <submittedName>
        <fullName evidence="1">Uncharacterized protein</fullName>
    </submittedName>
</protein>
<name>A0A9X1YLN0_9PROT</name>
<evidence type="ECO:0000313" key="2">
    <source>
        <dbReference type="Proteomes" id="UP001139516"/>
    </source>
</evidence>
<dbReference type="Proteomes" id="UP001139516">
    <property type="component" value="Unassembled WGS sequence"/>
</dbReference>
<sequence length="143" mass="15887">MTPRSFPAVAELAGAVRKRRASQAHIARAKRSYEEAVTWPGDCDEMPDPRAIAPLPVARAYAHDMRPLPELLAAGWRFVPIAKVVTAWFEGVRGLTWGRRNWLVIPPESCTEPARAFKTRGEAQRWATAQIRAAWQQAAGDAT</sequence>
<organism evidence="1 2">
    <name type="scientific">Roseomonas acroporae</name>
    <dbReference type="NCBI Taxonomy" id="2937791"/>
    <lineage>
        <taxon>Bacteria</taxon>
        <taxon>Pseudomonadati</taxon>
        <taxon>Pseudomonadota</taxon>
        <taxon>Alphaproteobacteria</taxon>
        <taxon>Acetobacterales</taxon>
        <taxon>Roseomonadaceae</taxon>
        <taxon>Roseomonas</taxon>
    </lineage>
</organism>